<keyword evidence="2" id="KW-1185">Reference proteome</keyword>
<organism evidence="1 2">
    <name type="scientific">Leucobacter viscericola</name>
    <dbReference type="NCBI Taxonomy" id="2714935"/>
    <lineage>
        <taxon>Bacteria</taxon>
        <taxon>Bacillati</taxon>
        <taxon>Actinomycetota</taxon>
        <taxon>Actinomycetes</taxon>
        <taxon>Micrococcales</taxon>
        <taxon>Microbacteriaceae</taxon>
        <taxon>Leucobacter</taxon>
    </lineage>
</organism>
<sequence>MTPQEIGEVVALAAAGDQYMSSERMTGERVALWVYAIQSEAPEMTLAEARDTIAHYYARVGKSLQVDELISLWEQRSGKAQRAVEIARDVRVARSLGFVSRDWHEKRALPREALAKLAEYREAQKLEREQVESSYMLGTTNASPLALDVGRQVDG</sequence>
<dbReference type="Proteomes" id="UP000502677">
    <property type="component" value="Chromosome"/>
</dbReference>
<evidence type="ECO:0000313" key="2">
    <source>
        <dbReference type="Proteomes" id="UP000502677"/>
    </source>
</evidence>
<name>A0A6G7XHH0_9MICO</name>
<evidence type="ECO:0000313" key="1">
    <source>
        <dbReference type="EMBL" id="QIK63811.1"/>
    </source>
</evidence>
<gene>
    <name evidence="1" type="ORF">G7068_11895</name>
</gene>
<dbReference type="EMBL" id="CP049863">
    <property type="protein sequence ID" value="QIK63811.1"/>
    <property type="molecule type" value="Genomic_DNA"/>
</dbReference>
<dbReference type="RefSeq" id="WP_166292153.1">
    <property type="nucleotide sequence ID" value="NZ_CP049863.1"/>
</dbReference>
<dbReference type="AlphaFoldDB" id="A0A6G7XHH0"/>
<dbReference type="KEGG" id="lvi:G7068_11895"/>
<protein>
    <submittedName>
        <fullName evidence="1">Uncharacterized protein</fullName>
    </submittedName>
</protein>
<reference evidence="1 2" key="1">
    <citation type="submission" date="2020-03" db="EMBL/GenBank/DDBJ databases">
        <title>Leucobacter sp. nov., isolated from beetles.</title>
        <authorList>
            <person name="Hyun D.-W."/>
            <person name="Bae J.-W."/>
        </authorList>
    </citation>
    <scope>NUCLEOTIDE SEQUENCE [LARGE SCALE GENOMIC DNA]</scope>
    <source>
        <strain evidence="1 2">HDW9C</strain>
    </source>
</reference>
<proteinExistence type="predicted"/>
<accession>A0A6G7XHH0</accession>